<evidence type="ECO:0008006" key="3">
    <source>
        <dbReference type="Google" id="ProtNLM"/>
    </source>
</evidence>
<protein>
    <recommendedName>
        <fullName evidence="3">TIGR02444 family protein</fullName>
    </recommendedName>
</protein>
<dbReference type="Proteomes" id="UP000031535">
    <property type="component" value="Unassembled WGS sequence"/>
</dbReference>
<organism evidence="1 2">
    <name type="scientific">Pseudomonas batumici</name>
    <dbReference type="NCBI Taxonomy" id="226910"/>
    <lineage>
        <taxon>Bacteria</taxon>
        <taxon>Pseudomonadati</taxon>
        <taxon>Pseudomonadota</taxon>
        <taxon>Gammaproteobacteria</taxon>
        <taxon>Pseudomonadales</taxon>
        <taxon>Pseudomonadaceae</taxon>
        <taxon>Pseudomonas</taxon>
    </lineage>
</organism>
<dbReference type="NCBIfam" id="TIGR02444">
    <property type="entry name" value="TIGR02444 family protein"/>
    <property type="match status" value="1"/>
</dbReference>
<keyword evidence="2" id="KW-1185">Reference proteome</keyword>
<gene>
    <name evidence="1" type="ORF">UCMB321_5304</name>
</gene>
<dbReference type="AlphaFoldDB" id="A0A0C2HUY9"/>
<proteinExistence type="predicted"/>
<dbReference type="Pfam" id="PF09523">
    <property type="entry name" value="DUF2390"/>
    <property type="match status" value="1"/>
</dbReference>
<sequence length="154" mass="17200">MHADLWTFSLNTYAKPGVEDACLALQAQGANVCLLLCAAWLGRRGVRCEAERSRQLQALAEPWHEQVVQPLRQLRLQWRTAASQDVGLKVLRDQVKALELAAEQQLLQRLEALGRDWPEVGAEDLDPWLEAVTAQVAGLNRDALRQLRVAVSQA</sequence>
<dbReference type="RefSeq" id="WP_040071643.1">
    <property type="nucleotide sequence ID" value="NZ_JXDG01000068.1"/>
</dbReference>
<comment type="caution">
    <text evidence="1">The sequence shown here is derived from an EMBL/GenBank/DDBJ whole genome shotgun (WGS) entry which is preliminary data.</text>
</comment>
<dbReference type="OrthoDB" id="5795846at2"/>
<dbReference type="PATRIC" id="fig|226910.6.peg.5293"/>
<evidence type="ECO:0000313" key="2">
    <source>
        <dbReference type="Proteomes" id="UP000031535"/>
    </source>
</evidence>
<dbReference type="STRING" id="226910.UCMB321_5304"/>
<accession>A0A0C2HUY9</accession>
<dbReference type="InterPro" id="IPR012659">
    <property type="entry name" value="CHP02444"/>
</dbReference>
<evidence type="ECO:0000313" key="1">
    <source>
        <dbReference type="EMBL" id="KIH81006.1"/>
    </source>
</evidence>
<reference evidence="1 2" key="1">
    <citation type="submission" date="2015-01" db="EMBL/GenBank/DDBJ databases">
        <title>Complete genome of Pseudomonas batumici UCM B-321 producer of the batumin antibiotic with strong antistaphilococcal and potential anticancer activity.</title>
        <authorList>
            <person name="Klochko V.V."/>
            <person name="Zelena L.B."/>
            <person name="Elena K.A."/>
            <person name="Reva O.N."/>
        </authorList>
    </citation>
    <scope>NUCLEOTIDE SEQUENCE [LARGE SCALE GENOMIC DNA]</scope>
    <source>
        <strain evidence="1 2">UCM B-321</strain>
    </source>
</reference>
<name>A0A0C2HUY9_9PSED</name>
<dbReference type="EMBL" id="JXDG01000068">
    <property type="protein sequence ID" value="KIH81006.1"/>
    <property type="molecule type" value="Genomic_DNA"/>
</dbReference>